<name>T5KFH6_MICMQ</name>
<evidence type="ECO:0000259" key="2">
    <source>
        <dbReference type="Pfam" id="PF03807"/>
    </source>
</evidence>
<comment type="caution">
    <text evidence="3">The sequence shown here is derived from an EMBL/GenBank/DDBJ whole genome shotgun (WGS) entry which is preliminary data.</text>
</comment>
<dbReference type="Proteomes" id="UP000016033">
    <property type="component" value="Unassembled WGS sequence"/>
</dbReference>
<dbReference type="InterPro" id="IPR051267">
    <property type="entry name" value="STEAP_metalloreductase"/>
</dbReference>
<evidence type="ECO:0000313" key="3">
    <source>
        <dbReference type="EMBL" id="EQM75775.1"/>
    </source>
</evidence>
<dbReference type="GO" id="GO:0016491">
    <property type="term" value="F:oxidoreductase activity"/>
    <property type="evidence" value="ECO:0007669"/>
    <property type="project" value="UniProtKB-KW"/>
</dbReference>
<dbReference type="PANTHER" id="PTHR14239">
    <property type="entry name" value="DUDULIN-RELATED"/>
    <property type="match status" value="1"/>
</dbReference>
<dbReference type="EMBL" id="ATAO01000195">
    <property type="protein sequence ID" value="EQM75775.1"/>
    <property type="molecule type" value="Genomic_DNA"/>
</dbReference>
<dbReference type="Gene3D" id="3.40.50.720">
    <property type="entry name" value="NAD(P)-binding Rossmann-like Domain"/>
    <property type="match status" value="1"/>
</dbReference>
<sequence>MTTAIIGTGKIGSIIAQDLADGGEDLIIAGSDLEKAASLAAAVGGSARAAEVPAAIAAADIVILAVWFDVSKKLIDENRDALDGKIVVDPSNPLGPDGNGGYVKILAPEESSGQILAQKLPAGASLVKAFGTLGAESMKVSARQDPAIALLYATDDGAAGEAVASLIRSAGFAPVNVGGLDQSVRIEVYGELHEIGGLGRTVTAEEARAAL</sequence>
<dbReference type="RefSeq" id="WP_021200205.1">
    <property type="nucleotide sequence ID" value="NZ_ATAO01000195.1"/>
</dbReference>
<feature type="domain" description="Pyrroline-5-carboxylate reductase catalytic N-terminal" evidence="2">
    <location>
        <begin position="4"/>
        <end position="93"/>
    </location>
</feature>
<evidence type="ECO:0000256" key="1">
    <source>
        <dbReference type="ARBA" id="ARBA00023002"/>
    </source>
</evidence>
<dbReference type="AlphaFoldDB" id="T5KFH6"/>
<reference evidence="3 4" key="1">
    <citation type="journal article" date="2013" name="Genome Announc.">
        <title>Whole-genome sequences of five oyster-associated bacteria show potential for crude oil hydrocarbon degradation.</title>
        <authorList>
            <person name="Chauhan A."/>
            <person name="Green S."/>
            <person name="Pathak A."/>
            <person name="Thomas J."/>
            <person name="Venkatramanan R."/>
        </authorList>
    </citation>
    <scope>NUCLEOTIDE SEQUENCE [LARGE SCALE GENOMIC DNA]</scope>
    <source>
        <strain evidence="3 4">MF109</strain>
    </source>
</reference>
<dbReference type="InterPro" id="IPR036291">
    <property type="entry name" value="NAD(P)-bd_dom_sf"/>
</dbReference>
<dbReference type="SUPFAM" id="SSF51735">
    <property type="entry name" value="NAD(P)-binding Rossmann-fold domains"/>
    <property type="match status" value="1"/>
</dbReference>
<dbReference type="PATRIC" id="fig|1333857.3.peg.2246"/>
<dbReference type="Pfam" id="PF03807">
    <property type="entry name" value="F420_oxidored"/>
    <property type="match status" value="1"/>
</dbReference>
<dbReference type="PANTHER" id="PTHR14239:SF10">
    <property type="entry name" value="REDUCTASE"/>
    <property type="match status" value="1"/>
</dbReference>
<organism evidence="3 4">
    <name type="scientific">Microbacterium maritypicum MF109</name>
    <dbReference type="NCBI Taxonomy" id="1333857"/>
    <lineage>
        <taxon>Bacteria</taxon>
        <taxon>Bacillati</taxon>
        <taxon>Actinomycetota</taxon>
        <taxon>Actinomycetes</taxon>
        <taxon>Micrococcales</taxon>
        <taxon>Microbacteriaceae</taxon>
        <taxon>Microbacterium</taxon>
    </lineage>
</organism>
<gene>
    <name evidence="3" type="ORF">L687_01695</name>
</gene>
<accession>T5KFH6</accession>
<proteinExistence type="predicted"/>
<keyword evidence="1" id="KW-0560">Oxidoreductase</keyword>
<dbReference type="InterPro" id="IPR028939">
    <property type="entry name" value="P5C_Rdtase_cat_N"/>
</dbReference>
<evidence type="ECO:0000313" key="4">
    <source>
        <dbReference type="Proteomes" id="UP000016033"/>
    </source>
</evidence>
<protein>
    <recommendedName>
        <fullName evidence="2">Pyrroline-5-carboxylate reductase catalytic N-terminal domain-containing protein</fullName>
    </recommendedName>
</protein>